<reference evidence="1 2" key="1">
    <citation type="submission" date="2024-05" db="EMBL/GenBank/DDBJ databases">
        <title>Haplotype-resolved chromosome-level genome assembly of Huyou (Citrus changshanensis).</title>
        <authorList>
            <person name="Miao C."/>
            <person name="Chen W."/>
            <person name="Wu Y."/>
            <person name="Wang L."/>
            <person name="Zhao S."/>
            <person name="Grierson D."/>
            <person name="Xu C."/>
            <person name="Chen K."/>
        </authorList>
    </citation>
    <scope>NUCLEOTIDE SEQUENCE [LARGE SCALE GENOMIC DNA]</scope>
    <source>
        <strain evidence="1">01-14</strain>
        <tissue evidence="1">Leaf</tissue>
    </source>
</reference>
<dbReference type="AlphaFoldDB" id="A0AAP0M019"/>
<protein>
    <submittedName>
        <fullName evidence="1">Uncharacterized protein</fullName>
    </submittedName>
</protein>
<name>A0AAP0M019_9ROSI</name>
<proteinExistence type="predicted"/>
<evidence type="ECO:0000313" key="2">
    <source>
        <dbReference type="Proteomes" id="UP001428341"/>
    </source>
</evidence>
<evidence type="ECO:0000313" key="1">
    <source>
        <dbReference type="EMBL" id="KAK9188997.1"/>
    </source>
</evidence>
<comment type="caution">
    <text evidence="1">The sequence shown here is derived from an EMBL/GenBank/DDBJ whole genome shotgun (WGS) entry which is preliminary data.</text>
</comment>
<gene>
    <name evidence="1" type="ORF">WN944_020402</name>
</gene>
<dbReference type="Proteomes" id="UP001428341">
    <property type="component" value="Unassembled WGS sequence"/>
</dbReference>
<organism evidence="1 2">
    <name type="scientific">Citrus x changshan-huyou</name>
    <dbReference type="NCBI Taxonomy" id="2935761"/>
    <lineage>
        <taxon>Eukaryota</taxon>
        <taxon>Viridiplantae</taxon>
        <taxon>Streptophyta</taxon>
        <taxon>Embryophyta</taxon>
        <taxon>Tracheophyta</taxon>
        <taxon>Spermatophyta</taxon>
        <taxon>Magnoliopsida</taxon>
        <taxon>eudicotyledons</taxon>
        <taxon>Gunneridae</taxon>
        <taxon>Pentapetalae</taxon>
        <taxon>rosids</taxon>
        <taxon>malvids</taxon>
        <taxon>Sapindales</taxon>
        <taxon>Rutaceae</taxon>
        <taxon>Aurantioideae</taxon>
        <taxon>Citrus</taxon>
    </lineage>
</organism>
<dbReference type="EMBL" id="JBCGBO010000007">
    <property type="protein sequence ID" value="KAK9188997.1"/>
    <property type="molecule type" value="Genomic_DNA"/>
</dbReference>
<sequence length="69" mass="8152">MEIYIYHRPNQGDLGVQRNLGVGPTHSFSKFGLLPYFLNFQTLYWHTADQISEITSVELPFQRRFYVLT</sequence>
<keyword evidence="2" id="KW-1185">Reference proteome</keyword>
<accession>A0AAP0M019</accession>